<keyword evidence="1" id="KW-1133">Transmembrane helix</keyword>
<keyword evidence="1" id="KW-0472">Membrane</keyword>
<keyword evidence="1" id="KW-0812">Transmembrane</keyword>
<proteinExistence type="predicted"/>
<protein>
    <submittedName>
        <fullName evidence="2">Uncharacterized protein</fullName>
    </submittedName>
</protein>
<feature type="transmembrane region" description="Helical" evidence="1">
    <location>
        <begin position="7"/>
        <end position="27"/>
    </location>
</feature>
<organism evidence="2">
    <name type="scientific">Serratia marcescens</name>
    <dbReference type="NCBI Taxonomy" id="615"/>
    <lineage>
        <taxon>Bacteria</taxon>
        <taxon>Pseudomonadati</taxon>
        <taxon>Pseudomonadota</taxon>
        <taxon>Gammaproteobacteria</taxon>
        <taxon>Enterobacterales</taxon>
        <taxon>Yersiniaceae</taxon>
        <taxon>Serratia</taxon>
    </lineage>
</organism>
<accession>A0A1C3HNC0</accession>
<evidence type="ECO:0000313" key="2">
    <source>
        <dbReference type="EMBL" id="SAY46539.1"/>
    </source>
</evidence>
<dbReference type="AlphaFoldDB" id="A0A1C3HNC0"/>
<evidence type="ECO:0000256" key="1">
    <source>
        <dbReference type="SAM" id="Phobius"/>
    </source>
</evidence>
<feature type="transmembrane region" description="Helical" evidence="1">
    <location>
        <begin position="33"/>
        <end position="57"/>
    </location>
</feature>
<sequence length="62" mass="6898">MERLHSAVFSVLLLIMACLFFGLYWYGDDSLRPSLITIVFAVISLIGGALTMISYALSVRKN</sequence>
<name>A0A1C3HNC0_SERMA</name>
<reference evidence="2" key="1">
    <citation type="submission" date="2016-05" db="EMBL/GenBank/DDBJ databases">
        <authorList>
            <person name="Lavstsen T."/>
            <person name="Jespersen J.S."/>
        </authorList>
    </citation>
    <scope>NUCLEOTIDE SEQUENCE</scope>
    <source>
        <strain evidence="2">PWN146_assembly</strain>
    </source>
</reference>
<dbReference type="EMBL" id="LT575491">
    <property type="protein sequence ID" value="SAY46539.1"/>
    <property type="molecule type" value="Genomic_DNA"/>
</dbReference>
<gene>
    <name evidence="2" type="ORF">PWN146_05308</name>
</gene>
<dbReference type="PROSITE" id="PS51257">
    <property type="entry name" value="PROKAR_LIPOPROTEIN"/>
    <property type="match status" value="1"/>
</dbReference>